<feature type="compositionally biased region" description="Basic and acidic residues" evidence="1">
    <location>
        <begin position="115"/>
        <end position="124"/>
    </location>
</feature>
<dbReference type="RefSeq" id="YP_009818501.1">
    <property type="nucleotide sequence ID" value="NC_048139.1"/>
</dbReference>
<proteinExistence type="predicted"/>
<evidence type="ECO:0000313" key="2">
    <source>
        <dbReference type="EMBL" id="AZS06705.1"/>
    </source>
</evidence>
<accession>A0A3S9U8S2</accession>
<evidence type="ECO:0000313" key="3">
    <source>
        <dbReference type="Proteomes" id="UP000287372"/>
    </source>
</evidence>
<dbReference type="KEGG" id="vg:55009844"/>
<feature type="compositionally biased region" description="Basic and acidic residues" evidence="1">
    <location>
        <begin position="135"/>
        <end position="146"/>
    </location>
</feature>
<reference evidence="2 3" key="1">
    <citation type="submission" date="2018-12" db="EMBL/GenBank/DDBJ databases">
        <authorList>
            <person name="Lieu J.K."/>
            <person name="Tian C.Z."/>
            <person name="Hsaio W.J."/>
            <person name="Shaffer C.D."/>
            <person name="Weston-Hafer K.A."/>
            <person name="Russell D.A."/>
            <person name="Pope W.H."/>
            <person name="Jacobs-Sera D."/>
            <person name="Hendrix R.W."/>
            <person name="Hatfull G.F."/>
        </authorList>
    </citation>
    <scope>NUCLEOTIDE SEQUENCE [LARGE SCALE GENOMIC DNA]</scope>
</reference>
<dbReference type="GeneID" id="55009844"/>
<evidence type="ECO:0000256" key="1">
    <source>
        <dbReference type="SAM" id="MobiDB-lite"/>
    </source>
</evidence>
<dbReference type="EMBL" id="MK279841">
    <property type="protein sequence ID" value="AZS06705.1"/>
    <property type="molecule type" value="Genomic_DNA"/>
</dbReference>
<organism evidence="2 3">
    <name type="scientific">Streptomyces phage Hiyaa</name>
    <dbReference type="NCBI Taxonomy" id="2499072"/>
    <lineage>
        <taxon>Viruses</taxon>
        <taxon>Duplodnaviria</taxon>
        <taxon>Heunggongvirae</taxon>
        <taxon>Uroviricota</taxon>
        <taxon>Caudoviricetes</taxon>
        <taxon>Hiyaavirus</taxon>
        <taxon>Hiyaavirus hiyaa</taxon>
    </lineage>
</organism>
<protein>
    <submittedName>
        <fullName evidence="2">Uncharacterized protein</fullName>
    </submittedName>
</protein>
<keyword evidence="3" id="KW-1185">Reference proteome</keyword>
<dbReference type="Proteomes" id="UP000287372">
    <property type="component" value="Segment"/>
</dbReference>
<sequence length="156" mass="17861">MNLIGTPSNDDVPASDMMDEIHRVNRAMSQHPDPEWVNVTVGYRLSGCDTIFREEPLVQQAPEVAEILARLARHVKLAYGQMSAEVTTPHGKRRRFLTFDIADLLYVEVITEPHEPEHTDEDKRRAKLHGSARRRTSDGRVTRQPDTEIDMTVFEQ</sequence>
<gene>
    <name evidence="2" type="primary">66</name>
    <name evidence="2" type="ORF">SEA_HIYAA_66</name>
</gene>
<feature type="region of interest" description="Disordered" evidence="1">
    <location>
        <begin position="115"/>
        <end position="156"/>
    </location>
</feature>
<name>A0A3S9U8S2_9CAUD</name>
<feature type="compositionally biased region" description="Basic residues" evidence="1">
    <location>
        <begin position="125"/>
        <end position="134"/>
    </location>
</feature>